<comment type="caution">
    <text evidence="1">The sequence shown here is derived from an EMBL/GenBank/DDBJ whole genome shotgun (WGS) entry which is preliminary data.</text>
</comment>
<keyword evidence="2" id="KW-1185">Reference proteome</keyword>
<accession>A0ABR1KKU5</accession>
<reference evidence="1 2" key="1">
    <citation type="submission" date="2024-04" db="EMBL/GenBank/DDBJ databases">
        <title>Phyllosticta paracitricarpa is synonymous to the EU quarantine fungus P. citricarpa based on phylogenomic analyses.</title>
        <authorList>
            <consortium name="Lawrence Berkeley National Laboratory"/>
            <person name="Van Ingen-Buijs V.A."/>
            <person name="Van Westerhoven A.C."/>
            <person name="Haridas S."/>
            <person name="Skiadas P."/>
            <person name="Martin F."/>
            <person name="Groenewald J.Z."/>
            <person name="Crous P.W."/>
            <person name="Seidl M.F."/>
        </authorList>
    </citation>
    <scope>NUCLEOTIDE SEQUENCE [LARGE SCALE GENOMIC DNA]</scope>
    <source>
        <strain evidence="1 2">CBS 123371</strain>
    </source>
</reference>
<protein>
    <submittedName>
        <fullName evidence="1">Uncharacterized protein</fullName>
    </submittedName>
</protein>
<gene>
    <name evidence="1" type="ORF">IWZ03DRAFT_378799</name>
</gene>
<organism evidence="1 2">
    <name type="scientific">Phyllosticta citriasiana</name>
    <dbReference type="NCBI Taxonomy" id="595635"/>
    <lineage>
        <taxon>Eukaryota</taxon>
        <taxon>Fungi</taxon>
        <taxon>Dikarya</taxon>
        <taxon>Ascomycota</taxon>
        <taxon>Pezizomycotina</taxon>
        <taxon>Dothideomycetes</taxon>
        <taxon>Dothideomycetes incertae sedis</taxon>
        <taxon>Botryosphaeriales</taxon>
        <taxon>Phyllostictaceae</taxon>
        <taxon>Phyllosticta</taxon>
    </lineage>
</organism>
<sequence>MLLLQPMTPCYLTIERREARCRHYSRCVFAVGRRRPPQRRLSTPFLRSGWLLMNEEQGKENEYHGLALYQPLTLDSGMAQSSCLLLQLKLPLPLPLPCRPPFQTDAKLSSLPTTHASHAFCNYLRYAGNSSVHACTYVVAGTQRRQFVSRRTADGRTGGAAAVRTQGTLPVPILQRVQHTCMHSQLAVLAFSLLLRRQLRFLCTRSVCRSLASVTTKGKGLGWFCPEKEP</sequence>
<dbReference type="EMBL" id="JBBPHU010000006">
    <property type="protein sequence ID" value="KAK7516699.1"/>
    <property type="molecule type" value="Genomic_DNA"/>
</dbReference>
<evidence type="ECO:0000313" key="1">
    <source>
        <dbReference type="EMBL" id="KAK7516699.1"/>
    </source>
</evidence>
<dbReference type="Proteomes" id="UP001363622">
    <property type="component" value="Unassembled WGS sequence"/>
</dbReference>
<name>A0ABR1KKU5_9PEZI</name>
<proteinExistence type="predicted"/>
<evidence type="ECO:0000313" key="2">
    <source>
        <dbReference type="Proteomes" id="UP001363622"/>
    </source>
</evidence>